<feature type="compositionally biased region" description="Low complexity" evidence="1">
    <location>
        <begin position="146"/>
        <end position="163"/>
    </location>
</feature>
<organism evidence="3 4">
    <name type="scientific">Cereibacter ovatus</name>
    <dbReference type="NCBI Taxonomy" id="439529"/>
    <lineage>
        <taxon>Bacteria</taxon>
        <taxon>Pseudomonadati</taxon>
        <taxon>Pseudomonadota</taxon>
        <taxon>Alphaproteobacteria</taxon>
        <taxon>Rhodobacterales</taxon>
        <taxon>Paracoccaceae</taxon>
        <taxon>Cereibacter</taxon>
    </lineage>
</organism>
<dbReference type="Pfam" id="PF04186">
    <property type="entry name" value="FxsA"/>
    <property type="match status" value="1"/>
</dbReference>
<dbReference type="InterPro" id="IPR007313">
    <property type="entry name" value="FxsA"/>
</dbReference>
<dbReference type="EMBL" id="OAOQ01000004">
    <property type="protein sequence ID" value="SNX69882.1"/>
    <property type="molecule type" value="Genomic_DNA"/>
</dbReference>
<dbReference type="RefSeq" id="WP_097030067.1">
    <property type="nucleotide sequence ID" value="NZ_OAOQ01000004.1"/>
</dbReference>
<sequence length="163" mass="17560">MWPIAAILALPLIEIALFVTIGGAIGLLATMLVILGTAALGIFLLRRQGVEMQTALRMPQRIDPLKPLADGAVISLAAGLLILPGFLTDTVGALLLIPPLRHALIRRIGRNVRVHATGFQTSTVRRDQPIDAEYYEIDPGPRDSLRPPGDLGRPPGDSGWTRH</sequence>
<keyword evidence="2" id="KW-1133">Transmembrane helix</keyword>
<feature type="transmembrane region" description="Helical" evidence="2">
    <location>
        <begin position="12"/>
        <end position="45"/>
    </location>
</feature>
<dbReference type="NCBIfam" id="NF008528">
    <property type="entry name" value="PRK11463.1-2"/>
    <property type="match status" value="1"/>
</dbReference>
<evidence type="ECO:0000256" key="1">
    <source>
        <dbReference type="SAM" id="MobiDB-lite"/>
    </source>
</evidence>
<dbReference type="PANTHER" id="PTHR35335">
    <property type="entry name" value="UPF0716 PROTEIN FXSA"/>
    <property type="match status" value="1"/>
</dbReference>
<name>A0A285CQR4_9RHOB</name>
<proteinExistence type="predicted"/>
<keyword evidence="2" id="KW-0812">Transmembrane</keyword>
<dbReference type="PANTHER" id="PTHR35335:SF1">
    <property type="entry name" value="UPF0716 PROTEIN FXSA"/>
    <property type="match status" value="1"/>
</dbReference>
<feature type="transmembrane region" description="Helical" evidence="2">
    <location>
        <begin position="73"/>
        <end position="97"/>
    </location>
</feature>
<evidence type="ECO:0000256" key="2">
    <source>
        <dbReference type="SAM" id="Phobius"/>
    </source>
</evidence>
<feature type="region of interest" description="Disordered" evidence="1">
    <location>
        <begin position="135"/>
        <end position="163"/>
    </location>
</feature>
<reference evidence="4" key="1">
    <citation type="submission" date="2017-08" db="EMBL/GenBank/DDBJ databases">
        <authorList>
            <person name="Varghese N."/>
            <person name="Submissions S."/>
        </authorList>
    </citation>
    <scope>NUCLEOTIDE SEQUENCE [LARGE SCALE GENOMIC DNA]</scope>
    <source>
        <strain evidence="4">JA234</strain>
    </source>
</reference>
<keyword evidence="4" id="KW-1185">Reference proteome</keyword>
<dbReference type="AlphaFoldDB" id="A0A285CQR4"/>
<dbReference type="Proteomes" id="UP000219467">
    <property type="component" value="Unassembled WGS sequence"/>
</dbReference>
<keyword evidence="2" id="KW-0472">Membrane</keyword>
<accession>A0A285CQR4</accession>
<evidence type="ECO:0000313" key="4">
    <source>
        <dbReference type="Proteomes" id="UP000219467"/>
    </source>
</evidence>
<evidence type="ECO:0000313" key="3">
    <source>
        <dbReference type="EMBL" id="SNX69882.1"/>
    </source>
</evidence>
<protein>
    <submittedName>
        <fullName evidence="3">UPF0716 protein FxsA</fullName>
    </submittedName>
</protein>
<dbReference type="OrthoDB" id="9792788at2"/>
<dbReference type="GO" id="GO:0016020">
    <property type="term" value="C:membrane"/>
    <property type="evidence" value="ECO:0007669"/>
    <property type="project" value="InterPro"/>
</dbReference>
<gene>
    <name evidence="3" type="ORF">SAMN05878503_104264</name>
</gene>